<comment type="similarity">
    <text evidence="1">Belongs to the helicase family. UvrD subfamily.</text>
</comment>
<evidence type="ECO:0000256" key="2">
    <source>
        <dbReference type="ARBA" id="ARBA00022741"/>
    </source>
</evidence>
<accession>A0A7M2WZH9</accession>
<protein>
    <recommendedName>
        <fullName evidence="8">DNA 3'-5' helicase</fullName>
        <ecNumber evidence="8">5.6.2.4</ecNumber>
    </recommendedName>
</protein>
<evidence type="ECO:0000256" key="10">
    <source>
        <dbReference type="PROSITE-ProRule" id="PRU00560"/>
    </source>
</evidence>
<comment type="catalytic activity">
    <reaction evidence="9">
        <text>ATP + H2O = ADP + phosphate + H(+)</text>
        <dbReference type="Rhea" id="RHEA:13065"/>
        <dbReference type="ChEBI" id="CHEBI:15377"/>
        <dbReference type="ChEBI" id="CHEBI:15378"/>
        <dbReference type="ChEBI" id="CHEBI:30616"/>
        <dbReference type="ChEBI" id="CHEBI:43474"/>
        <dbReference type="ChEBI" id="CHEBI:456216"/>
        <dbReference type="EC" id="5.6.2.4"/>
    </reaction>
</comment>
<evidence type="ECO:0000256" key="9">
    <source>
        <dbReference type="ARBA" id="ARBA00048988"/>
    </source>
</evidence>
<dbReference type="GO" id="GO:0005524">
    <property type="term" value="F:ATP binding"/>
    <property type="evidence" value="ECO:0007669"/>
    <property type="project" value="UniProtKB-UniRule"/>
</dbReference>
<dbReference type="Proteomes" id="UP000593765">
    <property type="component" value="Chromosome"/>
</dbReference>
<dbReference type="Pfam" id="PF00580">
    <property type="entry name" value="UvrD-helicase"/>
    <property type="match status" value="1"/>
</dbReference>
<evidence type="ECO:0000256" key="8">
    <source>
        <dbReference type="ARBA" id="ARBA00034808"/>
    </source>
</evidence>
<dbReference type="InterPro" id="IPR014017">
    <property type="entry name" value="DNA_helicase_UvrD-like_C"/>
</dbReference>
<evidence type="ECO:0000256" key="4">
    <source>
        <dbReference type="ARBA" id="ARBA00022806"/>
    </source>
</evidence>
<evidence type="ECO:0000313" key="13">
    <source>
        <dbReference type="EMBL" id="QOV90875.1"/>
    </source>
</evidence>
<comment type="catalytic activity">
    <reaction evidence="7">
        <text>Couples ATP hydrolysis with the unwinding of duplex DNA by translocating in the 3'-5' direction.</text>
        <dbReference type="EC" id="5.6.2.4"/>
    </reaction>
</comment>
<dbReference type="KEGG" id="hbs:IPV69_05810"/>
<dbReference type="GO" id="GO:0000725">
    <property type="term" value="P:recombinational repair"/>
    <property type="evidence" value="ECO:0007669"/>
    <property type="project" value="TreeGrafter"/>
</dbReference>
<dbReference type="SUPFAM" id="SSF52540">
    <property type="entry name" value="P-loop containing nucleoside triphosphate hydrolases"/>
    <property type="match status" value="1"/>
</dbReference>
<dbReference type="GO" id="GO:0016787">
    <property type="term" value="F:hydrolase activity"/>
    <property type="evidence" value="ECO:0007669"/>
    <property type="project" value="UniProtKB-UniRule"/>
</dbReference>
<feature type="domain" description="UvrD-like helicase ATP-binding" evidence="11">
    <location>
        <begin position="1"/>
        <end position="283"/>
    </location>
</feature>
<name>A0A7M2WZH9_9BACT</name>
<organism evidence="13 14">
    <name type="scientific">Humisphaera borealis</name>
    <dbReference type="NCBI Taxonomy" id="2807512"/>
    <lineage>
        <taxon>Bacteria</taxon>
        <taxon>Pseudomonadati</taxon>
        <taxon>Planctomycetota</taxon>
        <taxon>Phycisphaerae</taxon>
        <taxon>Tepidisphaerales</taxon>
        <taxon>Tepidisphaeraceae</taxon>
        <taxon>Humisphaera</taxon>
    </lineage>
</organism>
<dbReference type="Gene3D" id="1.10.10.160">
    <property type="match status" value="1"/>
</dbReference>
<dbReference type="InterPro" id="IPR000212">
    <property type="entry name" value="DNA_helicase_UvrD/REP"/>
</dbReference>
<keyword evidence="5 10" id="KW-0067">ATP-binding</keyword>
<dbReference type="GO" id="GO:0003677">
    <property type="term" value="F:DNA binding"/>
    <property type="evidence" value="ECO:0007669"/>
    <property type="project" value="InterPro"/>
</dbReference>
<gene>
    <name evidence="13" type="ORF">IPV69_05810</name>
</gene>
<keyword evidence="2 10" id="KW-0547">Nucleotide-binding</keyword>
<evidence type="ECO:0000256" key="1">
    <source>
        <dbReference type="ARBA" id="ARBA00009922"/>
    </source>
</evidence>
<dbReference type="GO" id="GO:0005829">
    <property type="term" value="C:cytosol"/>
    <property type="evidence" value="ECO:0007669"/>
    <property type="project" value="TreeGrafter"/>
</dbReference>
<evidence type="ECO:0000256" key="3">
    <source>
        <dbReference type="ARBA" id="ARBA00022801"/>
    </source>
</evidence>
<dbReference type="CDD" id="cd18807">
    <property type="entry name" value="SF1_C_UvrD"/>
    <property type="match status" value="1"/>
</dbReference>
<proteinExistence type="inferred from homology"/>
<dbReference type="GO" id="GO:0043138">
    <property type="term" value="F:3'-5' DNA helicase activity"/>
    <property type="evidence" value="ECO:0007669"/>
    <property type="project" value="UniProtKB-EC"/>
</dbReference>
<evidence type="ECO:0000256" key="6">
    <source>
        <dbReference type="ARBA" id="ARBA00023235"/>
    </source>
</evidence>
<evidence type="ECO:0000259" key="12">
    <source>
        <dbReference type="PROSITE" id="PS51217"/>
    </source>
</evidence>
<dbReference type="EMBL" id="CP063458">
    <property type="protein sequence ID" value="QOV90875.1"/>
    <property type="molecule type" value="Genomic_DNA"/>
</dbReference>
<dbReference type="InterPro" id="IPR013986">
    <property type="entry name" value="DExx_box_DNA_helicase_dom_sf"/>
</dbReference>
<dbReference type="InterPro" id="IPR027417">
    <property type="entry name" value="P-loop_NTPase"/>
</dbReference>
<feature type="domain" description="UvrD-like helicase C-terminal" evidence="12">
    <location>
        <begin position="284"/>
        <end position="571"/>
    </location>
</feature>
<dbReference type="PANTHER" id="PTHR11070">
    <property type="entry name" value="UVRD / RECB / PCRA DNA HELICASE FAMILY MEMBER"/>
    <property type="match status" value="1"/>
</dbReference>
<dbReference type="Gene3D" id="1.10.486.10">
    <property type="entry name" value="PCRA, domain 4"/>
    <property type="match status" value="1"/>
</dbReference>
<dbReference type="Gene3D" id="3.40.50.300">
    <property type="entry name" value="P-loop containing nucleotide triphosphate hydrolases"/>
    <property type="match status" value="2"/>
</dbReference>
<dbReference type="PROSITE" id="PS51198">
    <property type="entry name" value="UVRD_HELICASE_ATP_BIND"/>
    <property type="match status" value="1"/>
</dbReference>
<keyword evidence="3 10" id="KW-0378">Hydrolase</keyword>
<dbReference type="AlphaFoldDB" id="A0A7M2WZH9"/>
<dbReference type="RefSeq" id="WP_206293979.1">
    <property type="nucleotide sequence ID" value="NZ_CP063458.1"/>
</dbReference>
<evidence type="ECO:0000256" key="5">
    <source>
        <dbReference type="ARBA" id="ARBA00022840"/>
    </source>
</evidence>
<evidence type="ECO:0000313" key="14">
    <source>
        <dbReference type="Proteomes" id="UP000593765"/>
    </source>
</evidence>
<feature type="binding site" evidence="10">
    <location>
        <begin position="22"/>
        <end position="29"/>
    </location>
    <ligand>
        <name>ATP</name>
        <dbReference type="ChEBI" id="CHEBI:30616"/>
    </ligand>
</feature>
<dbReference type="PANTHER" id="PTHR11070:SF64">
    <property type="entry name" value="ATP-DEPENDENT DNA HELICASE REP"/>
    <property type="match status" value="1"/>
</dbReference>
<keyword evidence="4 10" id="KW-0347">Helicase</keyword>
<dbReference type="EC" id="5.6.2.4" evidence="8"/>
<keyword evidence="6" id="KW-0413">Isomerase</keyword>
<dbReference type="InterPro" id="IPR014016">
    <property type="entry name" value="UvrD-like_ATP-bd"/>
</dbReference>
<reference evidence="13 14" key="1">
    <citation type="submission" date="2020-10" db="EMBL/GenBank/DDBJ databases">
        <title>Wide distribution of Phycisphaera-like planctomycetes from WD2101 soil group in peatlands and genome analysis of the first cultivated representative.</title>
        <authorList>
            <person name="Dedysh S.N."/>
            <person name="Beletsky A.V."/>
            <person name="Ivanova A."/>
            <person name="Kulichevskaya I.S."/>
            <person name="Suzina N.E."/>
            <person name="Philippov D.A."/>
            <person name="Rakitin A.L."/>
            <person name="Mardanov A.V."/>
            <person name="Ravin N.V."/>
        </authorList>
    </citation>
    <scope>NUCLEOTIDE SEQUENCE [LARGE SCALE GENOMIC DNA]</scope>
    <source>
        <strain evidence="13 14">M1803</strain>
    </source>
</reference>
<dbReference type="PROSITE" id="PS51217">
    <property type="entry name" value="UVRD_HELICASE_CTER"/>
    <property type="match status" value="1"/>
</dbReference>
<sequence length="680" mass="75496">MKLNPEQEQVAGHVTGRILALAGPGSGKTRTLTERTGRLIRGGVDAGAILCLTFTNKARDEMRQRIAGSFGQAANAVFISNFHGLCGILLRKFGRPLGYEPRLTVIDSDDQIDLILQIARKKGIEASKPQARLLATLANDWRENLGDDDALEELASGRASHEETNIVRDYVRLIRERGQVDFSGMLSETARLLRSEGLVQDKLQRKFRFIQVDEYQDTNRAQNEIVELIAGKDDNVLAVGDMDQSIYEWRGASPDSIPRFIEKGRHKTGSCKVVKLGVNYRSTPQIVEVADRLIRHCLDRIEVPFSAIRPPGELPKCVGVETPDHEADAISQNIQKEIREGTQAAEIAVFYRANDMSRAVEQALTRRQIPYTVVGGGSYYDRLEIKDVLAMLRFVCNPKDGISFARIANKPTRGMGDTLIGRLESWAEQQAADLLTALRRAPEITDEHGKPLGDAALRACGAVLDIFSIGSSGRSVWSIADDLVTRSRYDDFLKERYGEKASKSAPPTATPEYEERKRNVTELLNSIAVYCRDHPRADLADYLQSISLYTDSDKADDARSVRLMSLHASKGLEFEVVYLIGCEEGILPHHKAVSDRPERGLDEERRLCYVGFTRAKKTLRVTWCKKRQDVTSRSAAGKFKASRPSRFLAEAGLLSAAEFEAAVAEARTAGGPVRTHRSKG</sequence>
<evidence type="ECO:0000259" key="11">
    <source>
        <dbReference type="PROSITE" id="PS51198"/>
    </source>
</evidence>
<dbReference type="CDD" id="cd17932">
    <property type="entry name" value="DEXQc_UvrD"/>
    <property type="match status" value="1"/>
</dbReference>
<evidence type="ECO:0000256" key="7">
    <source>
        <dbReference type="ARBA" id="ARBA00034617"/>
    </source>
</evidence>
<dbReference type="Pfam" id="PF13361">
    <property type="entry name" value="UvrD_C"/>
    <property type="match status" value="1"/>
</dbReference>
<keyword evidence="14" id="KW-1185">Reference proteome</keyword>